<proteinExistence type="predicted"/>
<reference evidence="2 3" key="1">
    <citation type="submission" date="2017-09" db="EMBL/GenBank/DDBJ databases">
        <title>Depth-based differentiation of microbial function through sediment-hosted aquifers and enrichment of novel symbionts in the deep terrestrial subsurface.</title>
        <authorList>
            <person name="Probst A.J."/>
            <person name="Ladd B."/>
            <person name="Jarett J.K."/>
            <person name="Geller-Mcgrath D.E."/>
            <person name="Sieber C.M."/>
            <person name="Emerson J.B."/>
            <person name="Anantharaman K."/>
            <person name="Thomas B.C."/>
            <person name="Malmstrom R."/>
            <person name="Stieglmeier M."/>
            <person name="Klingl A."/>
            <person name="Woyke T."/>
            <person name="Ryan C.M."/>
            <person name="Banfield J.F."/>
        </authorList>
    </citation>
    <scope>NUCLEOTIDE SEQUENCE [LARGE SCALE GENOMIC DNA]</scope>
    <source>
        <strain evidence="2">CG23_combo_of_CG06-09_8_20_14_all_41_10</strain>
    </source>
</reference>
<organism evidence="2 3">
    <name type="scientific">Candidatus Sherwoodlollariibacterium unditelluris</name>
    <dbReference type="NCBI Taxonomy" id="1974757"/>
    <lineage>
        <taxon>Bacteria</taxon>
        <taxon>Pseudomonadati</taxon>
        <taxon>Candidatus Omnitrophota</taxon>
        <taxon>Candidatus Sherwoodlollariibacterium</taxon>
    </lineage>
</organism>
<protein>
    <submittedName>
        <fullName evidence="2">FmdB family transcriptional regulator</fullName>
    </submittedName>
</protein>
<dbReference type="PANTHER" id="PTHR34404:SF2">
    <property type="entry name" value="CONSERVED SERINE RICH PROTEIN"/>
    <property type="match status" value="1"/>
</dbReference>
<dbReference type="EMBL" id="PCRK01000009">
    <property type="protein sequence ID" value="PIP19863.1"/>
    <property type="molecule type" value="Genomic_DNA"/>
</dbReference>
<dbReference type="NCBIfam" id="TIGR02605">
    <property type="entry name" value="CxxC_CxxC_SSSS"/>
    <property type="match status" value="1"/>
</dbReference>
<dbReference type="PANTHER" id="PTHR34404">
    <property type="entry name" value="REGULATORY PROTEIN, FMDB FAMILY"/>
    <property type="match status" value="1"/>
</dbReference>
<feature type="domain" description="Putative regulatory protein FmdB zinc ribbon" evidence="1">
    <location>
        <begin position="1"/>
        <end position="41"/>
    </location>
</feature>
<name>A0A2G9YMC8_9BACT</name>
<dbReference type="Pfam" id="PF09723">
    <property type="entry name" value="Zn_ribbon_8"/>
    <property type="match status" value="1"/>
</dbReference>
<dbReference type="InterPro" id="IPR013429">
    <property type="entry name" value="Regulatory_FmdB_Zinc_ribbon"/>
</dbReference>
<dbReference type="SMART" id="SM00834">
    <property type="entry name" value="CxxC_CXXC_SSSS"/>
    <property type="match status" value="1"/>
</dbReference>
<dbReference type="Gene3D" id="2.20.28.30">
    <property type="entry name" value="RNA polymerase ii, chain L"/>
    <property type="match status" value="1"/>
</dbReference>
<dbReference type="AlphaFoldDB" id="A0A2G9YMC8"/>
<evidence type="ECO:0000313" key="2">
    <source>
        <dbReference type="EMBL" id="PIP19863.1"/>
    </source>
</evidence>
<gene>
    <name evidence="2" type="ORF">COX41_00570</name>
</gene>
<evidence type="ECO:0000259" key="1">
    <source>
        <dbReference type="SMART" id="SM00834"/>
    </source>
</evidence>
<evidence type="ECO:0000313" key="3">
    <source>
        <dbReference type="Proteomes" id="UP000231292"/>
    </source>
</evidence>
<comment type="caution">
    <text evidence="2">The sequence shown here is derived from an EMBL/GenBank/DDBJ whole genome shotgun (WGS) entry which is preliminary data.</text>
</comment>
<sequence>MPTYEYECVNCNKIFDIFQYITDKPFEKCPKCGGKIKRLIGKGSGIIFKGPGFYATDYRKSVKGKKKSAFCASAKEGCSSCPNAK</sequence>
<accession>A0A2G9YMC8</accession>
<dbReference type="Proteomes" id="UP000231292">
    <property type="component" value="Unassembled WGS sequence"/>
</dbReference>